<dbReference type="RefSeq" id="WP_133680572.1">
    <property type="nucleotide sequence ID" value="NZ_SNZP01000007.1"/>
</dbReference>
<evidence type="ECO:0000313" key="5">
    <source>
        <dbReference type="Proteomes" id="UP000295611"/>
    </source>
</evidence>
<reference evidence="4 5" key="1">
    <citation type="submission" date="2019-03" db="EMBL/GenBank/DDBJ databases">
        <title>Genomic Encyclopedia of Type Strains, Phase III (KMG-III): the genomes of soil and plant-associated and newly described type strains.</title>
        <authorList>
            <person name="Whitman W."/>
        </authorList>
    </citation>
    <scope>NUCLEOTIDE SEQUENCE [LARGE SCALE GENOMIC DNA]</scope>
    <source>
        <strain evidence="4 5">CECT 8976</strain>
    </source>
</reference>
<dbReference type="PROSITE" id="PS51186">
    <property type="entry name" value="GNAT"/>
    <property type="match status" value="1"/>
</dbReference>
<gene>
    <name evidence="4" type="ORF">DFP86_10723</name>
</gene>
<dbReference type="Pfam" id="PF00583">
    <property type="entry name" value="Acetyltransf_1"/>
    <property type="match status" value="1"/>
</dbReference>
<dbReference type="InterPro" id="IPR000182">
    <property type="entry name" value="GNAT_dom"/>
</dbReference>
<comment type="caution">
    <text evidence="4">The sequence shown here is derived from an EMBL/GenBank/DDBJ whole genome shotgun (WGS) entry which is preliminary data.</text>
</comment>
<evidence type="ECO:0000259" key="3">
    <source>
        <dbReference type="PROSITE" id="PS51186"/>
    </source>
</evidence>
<dbReference type="GO" id="GO:0016747">
    <property type="term" value="F:acyltransferase activity, transferring groups other than amino-acyl groups"/>
    <property type="evidence" value="ECO:0007669"/>
    <property type="project" value="InterPro"/>
</dbReference>
<keyword evidence="5" id="KW-1185">Reference proteome</keyword>
<dbReference type="OrthoDB" id="5355033at2"/>
<dbReference type="CDD" id="cd04301">
    <property type="entry name" value="NAT_SF"/>
    <property type="match status" value="1"/>
</dbReference>
<protein>
    <submittedName>
        <fullName evidence="4">Acetyltransferase (GNAT) family protein</fullName>
    </submittedName>
</protein>
<sequence>MYLLTHEDPSSSDAVMLQNALSNVLRRLTGSSGRASFDPSEIAGAHACFVVARGERGEPVGCGALRLLEPGIAEIKRMYAVPGHRGVGRSVLVHLEDQARRMGYEEVWLETREVNRRAVEFYQRHGYVRIANYGRYAGRNEAACFGKCLYRG</sequence>
<dbReference type="AlphaFoldDB" id="A0A4R7B4T6"/>
<keyword evidence="1 4" id="KW-0808">Transferase</keyword>
<dbReference type="InterPro" id="IPR016181">
    <property type="entry name" value="Acyl_CoA_acyltransferase"/>
</dbReference>
<dbReference type="Gene3D" id="3.40.630.30">
    <property type="match status" value="1"/>
</dbReference>
<name>A0A4R7B4T6_9NEIS</name>
<keyword evidence="2" id="KW-0012">Acyltransferase</keyword>
<dbReference type="PANTHER" id="PTHR43877">
    <property type="entry name" value="AMINOALKYLPHOSPHONATE N-ACETYLTRANSFERASE-RELATED-RELATED"/>
    <property type="match status" value="1"/>
</dbReference>
<feature type="domain" description="N-acetyltransferase" evidence="3">
    <location>
        <begin position="4"/>
        <end position="151"/>
    </location>
</feature>
<accession>A0A4R7B4T6</accession>
<organism evidence="4 5">
    <name type="scientific">Paludibacterium purpuratum</name>
    <dbReference type="NCBI Taxonomy" id="1144873"/>
    <lineage>
        <taxon>Bacteria</taxon>
        <taxon>Pseudomonadati</taxon>
        <taxon>Pseudomonadota</taxon>
        <taxon>Betaproteobacteria</taxon>
        <taxon>Neisseriales</taxon>
        <taxon>Chromobacteriaceae</taxon>
        <taxon>Paludibacterium</taxon>
    </lineage>
</organism>
<dbReference type="Proteomes" id="UP000295611">
    <property type="component" value="Unassembled WGS sequence"/>
</dbReference>
<evidence type="ECO:0000256" key="2">
    <source>
        <dbReference type="ARBA" id="ARBA00023315"/>
    </source>
</evidence>
<dbReference type="PANTHER" id="PTHR43877:SF2">
    <property type="entry name" value="AMINOALKYLPHOSPHONATE N-ACETYLTRANSFERASE-RELATED"/>
    <property type="match status" value="1"/>
</dbReference>
<dbReference type="EMBL" id="SNZP01000007">
    <property type="protein sequence ID" value="TDR79660.1"/>
    <property type="molecule type" value="Genomic_DNA"/>
</dbReference>
<proteinExistence type="predicted"/>
<dbReference type="InterPro" id="IPR050832">
    <property type="entry name" value="Bact_Acetyltransf"/>
</dbReference>
<dbReference type="SUPFAM" id="SSF55729">
    <property type="entry name" value="Acyl-CoA N-acyltransferases (Nat)"/>
    <property type="match status" value="1"/>
</dbReference>
<evidence type="ECO:0000256" key="1">
    <source>
        <dbReference type="ARBA" id="ARBA00022679"/>
    </source>
</evidence>
<evidence type="ECO:0000313" key="4">
    <source>
        <dbReference type="EMBL" id="TDR79660.1"/>
    </source>
</evidence>